<comment type="caution">
    <text evidence="2">The sequence shown here is derived from an EMBL/GenBank/DDBJ whole genome shotgun (WGS) entry which is preliminary data.</text>
</comment>
<sequence>MLSWRPTSVAYNGAHNGGGNPYTAAEPTEKSQSTLWIISEAKQINARDSSAREELHGKQKPKAEQLIGRNANPTNMPLISKGNVEVKLDSLYANKCKSDLCSRTDGEPLLHKGIVDEHVTLRECKVRTPLHALQSQ</sequence>
<keyword evidence="3" id="KW-1185">Reference proteome</keyword>
<name>A0AAD5M017_PARTN</name>
<accession>A0AAD5M017</accession>
<evidence type="ECO:0000313" key="3">
    <source>
        <dbReference type="Proteomes" id="UP001196413"/>
    </source>
</evidence>
<reference evidence="2" key="1">
    <citation type="submission" date="2021-06" db="EMBL/GenBank/DDBJ databases">
        <title>Parelaphostrongylus tenuis whole genome reference sequence.</title>
        <authorList>
            <person name="Garwood T.J."/>
            <person name="Larsen P.A."/>
            <person name="Fountain-Jones N.M."/>
            <person name="Garbe J.R."/>
            <person name="Macchietto M.G."/>
            <person name="Kania S.A."/>
            <person name="Gerhold R.W."/>
            <person name="Richards J.E."/>
            <person name="Wolf T.M."/>
        </authorList>
    </citation>
    <scope>NUCLEOTIDE SEQUENCE</scope>
    <source>
        <strain evidence="2">MNPRO001-30</strain>
        <tissue evidence="2">Meninges</tissue>
    </source>
</reference>
<evidence type="ECO:0000313" key="2">
    <source>
        <dbReference type="EMBL" id="KAJ1349635.1"/>
    </source>
</evidence>
<feature type="compositionally biased region" description="Polar residues" evidence="1">
    <location>
        <begin position="1"/>
        <end position="10"/>
    </location>
</feature>
<organism evidence="2 3">
    <name type="scientific">Parelaphostrongylus tenuis</name>
    <name type="common">Meningeal worm</name>
    <dbReference type="NCBI Taxonomy" id="148309"/>
    <lineage>
        <taxon>Eukaryota</taxon>
        <taxon>Metazoa</taxon>
        <taxon>Ecdysozoa</taxon>
        <taxon>Nematoda</taxon>
        <taxon>Chromadorea</taxon>
        <taxon>Rhabditida</taxon>
        <taxon>Rhabditina</taxon>
        <taxon>Rhabditomorpha</taxon>
        <taxon>Strongyloidea</taxon>
        <taxon>Metastrongylidae</taxon>
        <taxon>Parelaphostrongylus</taxon>
    </lineage>
</organism>
<dbReference type="EMBL" id="JAHQIW010000706">
    <property type="protein sequence ID" value="KAJ1349635.1"/>
    <property type="molecule type" value="Genomic_DNA"/>
</dbReference>
<dbReference type="AlphaFoldDB" id="A0AAD5M017"/>
<evidence type="ECO:0000256" key="1">
    <source>
        <dbReference type="SAM" id="MobiDB-lite"/>
    </source>
</evidence>
<gene>
    <name evidence="2" type="ORF">KIN20_005231</name>
</gene>
<protein>
    <submittedName>
        <fullName evidence="2">Uncharacterized protein</fullName>
    </submittedName>
</protein>
<feature type="region of interest" description="Disordered" evidence="1">
    <location>
        <begin position="1"/>
        <end position="28"/>
    </location>
</feature>
<proteinExistence type="predicted"/>
<dbReference type="Proteomes" id="UP001196413">
    <property type="component" value="Unassembled WGS sequence"/>
</dbReference>